<dbReference type="Proteomes" id="UP001374584">
    <property type="component" value="Unassembled WGS sequence"/>
</dbReference>
<dbReference type="EMBL" id="JAYMYR010000002">
    <property type="protein sequence ID" value="KAK7377501.1"/>
    <property type="molecule type" value="Genomic_DNA"/>
</dbReference>
<sequence length="233" mass="26576">MMVGMGTCSSMEEEVKEMVEVDIYSNMEEVGKVMVGVGTCSSMEEEVREMVGVEICSNMEKVVRMMVGPRIEVMETYSNMGEAVREMVATGTSTSMDSMEEELCVCVQREFKVLEWERVGASGSPDKVVLISKIVHIRNHLEVLLLHKMAKGLSTRNLLRIYLSPRPETDFYGIISINPNGKAYFRDFMLKKQVSHNERLKDPRPSGNFDVRKKVYKDNLVWGEEILDEELKD</sequence>
<comment type="caution">
    <text evidence="1">The sequence shown here is derived from an EMBL/GenBank/DDBJ whole genome shotgun (WGS) entry which is preliminary data.</text>
</comment>
<protein>
    <submittedName>
        <fullName evidence="1">Uncharacterized protein</fullName>
    </submittedName>
</protein>
<evidence type="ECO:0000313" key="2">
    <source>
        <dbReference type="Proteomes" id="UP001374584"/>
    </source>
</evidence>
<gene>
    <name evidence="1" type="ORF">VNO80_02927</name>
</gene>
<keyword evidence="2" id="KW-1185">Reference proteome</keyword>
<evidence type="ECO:0000313" key="1">
    <source>
        <dbReference type="EMBL" id="KAK7377501.1"/>
    </source>
</evidence>
<name>A0AAN9NR35_PHACN</name>
<accession>A0AAN9NR35</accession>
<organism evidence="1 2">
    <name type="scientific">Phaseolus coccineus</name>
    <name type="common">Scarlet runner bean</name>
    <name type="synonym">Phaseolus multiflorus</name>
    <dbReference type="NCBI Taxonomy" id="3886"/>
    <lineage>
        <taxon>Eukaryota</taxon>
        <taxon>Viridiplantae</taxon>
        <taxon>Streptophyta</taxon>
        <taxon>Embryophyta</taxon>
        <taxon>Tracheophyta</taxon>
        <taxon>Spermatophyta</taxon>
        <taxon>Magnoliopsida</taxon>
        <taxon>eudicotyledons</taxon>
        <taxon>Gunneridae</taxon>
        <taxon>Pentapetalae</taxon>
        <taxon>rosids</taxon>
        <taxon>fabids</taxon>
        <taxon>Fabales</taxon>
        <taxon>Fabaceae</taxon>
        <taxon>Papilionoideae</taxon>
        <taxon>50 kb inversion clade</taxon>
        <taxon>NPAAA clade</taxon>
        <taxon>indigoferoid/millettioid clade</taxon>
        <taxon>Phaseoleae</taxon>
        <taxon>Phaseolus</taxon>
    </lineage>
</organism>
<dbReference type="AlphaFoldDB" id="A0AAN9NR35"/>
<reference evidence="1 2" key="1">
    <citation type="submission" date="2024-01" db="EMBL/GenBank/DDBJ databases">
        <title>The genomes of 5 underutilized Papilionoideae crops provide insights into root nodulation and disease resistanc.</title>
        <authorList>
            <person name="Jiang F."/>
        </authorList>
    </citation>
    <scope>NUCLEOTIDE SEQUENCE [LARGE SCALE GENOMIC DNA]</scope>
    <source>
        <strain evidence="1">JINMINGXINNONG_FW02</strain>
        <tissue evidence="1">Leaves</tissue>
    </source>
</reference>
<proteinExistence type="predicted"/>